<dbReference type="PANTHER" id="PTHR11261">
    <property type="entry name" value="INTERPHOTORECEPTOR RETINOID-BINDING PROTEIN"/>
    <property type="match status" value="1"/>
</dbReference>
<proteinExistence type="predicted"/>
<dbReference type="InterPro" id="IPR029045">
    <property type="entry name" value="ClpP/crotonase-like_dom_sf"/>
</dbReference>
<dbReference type="PANTHER" id="PTHR11261:SF3">
    <property type="entry name" value="RETINOL-BINDING PROTEIN 3"/>
    <property type="match status" value="1"/>
</dbReference>
<dbReference type="EMBL" id="JACHDO010000001">
    <property type="protein sequence ID" value="MBB5492935.1"/>
    <property type="molecule type" value="Genomic_DNA"/>
</dbReference>
<organism evidence="2 3">
    <name type="scientific">Nocardiopsis metallicus</name>
    <dbReference type="NCBI Taxonomy" id="179819"/>
    <lineage>
        <taxon>Bacteria</taxon>
        <taxon>Bacillati</taxon>
        <taxon>Actinomycetota</taxon>
        <taxon>Actinomycetes</taxon>
        <taxon>Streptosporangiales</taxon>
        <taxon>Nocardiopsidaceae</taxon>
        <taxon>Nocardiopsis</taxon>
    </lineage>
</organism>
<keyword evidence="2" id="KW-0645">Protease</keyword>
<comment type="caution">
    <text evidence="2">The sequence shown here is derived from an EMBL/GenBank/DDBJ whole genome shotgun (WGS) entry which is preliminary data.</text>
</comment>
<keyword evidence="2" id="KW-0378">Hydrolase</keyword>
<dbReference type="Pfam" id="PF03572">
    <property type="entry name" value="Peptidase_S41"/>
    <property type="match status" value="1"/>
</dbReference>
<keyword evidence="3" id="KW-1185">Reference proteome</keyword>
<dbReference type="RefSeq" id="WP_184366280.1">
    <property type="nucleotide sequence ID" value="NZ_BAAAKM010000032.1"/>
</dbReference>
<dbReference type="Gene3D" id="3.90.226.10">
    <property type="entry name" value="2-enoyl-CoA Hydratase, Chain A, domain 1"/>
    <property type="match status" value="1"/>
</dbReference>
<dbReference type="Gene3D" id="3.30.750.44">
    <property type="match status" value="1"/>
</dbReference>
<sequence>MRLLLAEGRAAGEYREARDPSVLAELVAGDLQSLNGDLHLRLKHRVEAIPALPGDAGLMEAMAREARERFGGVARVERLDGNVGFLELRPLLYPLSMAADQLSAALRLVADAEALIIDLRQNRGGDPATVAFVCAHLFDEPTHLHTMHFGDGTPPRQSWTPFVPGPVFGGEKPLAVLTGATTFSGAEELAYDLQRHGRATVVGERTGGGAHPREGFRIHPHLEVTVPTGRPGHPVSGTNWEGAGVVPDLETAAGEALAAALTRLAR</sequence>
<dbReference type="SMART" id="SM00245">
    <property type="entry name" value="TSPc"/>
    <property type="match status" value="1"/>
</dbReference>
<dbReference type="Proteomes" id="UP000579647">
    <property type="component" value="Unassembled WGS sequence"/>
</dbReference>
<dbReference type="AlphaFoldDB" id="A0A840WMB3"/>
<dbReference type="InterPro" id="IPR005151">
    <property type="entry name" value="Tail-specific_protease"/>
</dbReference>
<evidence type="ECO:0000313" key="3">
    <source>
        <dbReference type="Proteomes" id="UP000579647"/>
    </source>
</evidence>
<accession>A0A840WMB3</accession>
<name>A0A840WMB3_9ACTN</name>
<feature type="domain" description="Tail specific protease" evidence="1">
    <location>
        <begin position="55"/>
        <end position="252"/>
    </location>
</feature>
<dbReference type="CDD" id="cd07563">
    <property type="entry name" value="Peptidase_S41_IRBP"/>
    <property type="match status" value="1"/>
</dbReference>
<evidence type="ECO:0000313" key="2">
    <source>
        <dbReference type="EMBL" id="MBB5492935.1"/>
    </source>
</evidence>
<dbReference type="GO" id="GO:0008236">
    <property type="term" value="F:serine-type peptidase activity"/>
    <property type="evidence" value="ECO:0007669"/>
    <property type="project" value="InterPro"/>
</dbReference>
<evidence type="ECO:0000259" key="1">
    <source>
        <dbReference type="SMART" id="SM00245"/>
    </source>
</evidence>
<dbReference type="SUPFAM" id="SSF52096">
    <property type="entry name" value="ClpP/crotonase"/>
    <property type="match status" value="1"/>
</dbReference>
<gene>
    <name evidence="2" type="ORF">HNR07_004072</name>
</gene>
<dbReference type="GO" id="GO:0006508">
    <property type="term" value="P:proteolysis"/>
    <property type="evidence" value="ECO:0007669"/>
    <property type="project" value="UniProtKB-KW"/>
</dbReference>
<reference evidence="2 3" key="1">
    <citation type="submission" date="2020-08" db="EMBL/GenBank/DDBJ databases">
        <title>Sequencing the genomes of 1000 actinobacteria strains.</title>
        <authorList>
            <person name="Klenk H.-P."/>
        </authorList>
    </citation>
    <scope>NUCLEOTIDE SEQUENCE [LARGE SCALE GENOMIC DNA]</scope>
    <source>
        <strain evidence="2 3">DSM 44598</strain>
    </source>
</reference>
<protein>
    <submittedName>
        <fullName evidence="2">C-terminal processing protease CtpA/Prc</fullName>
    </submittedName>
</protein>